<proteinExistence type="predicted"/>
<dbReference type="WBParaSite" id="ACRNAN_scaffold5668.g9812.t1">
    <property type="protein sequence ID" value="ACRNAN_scaffold5668.g9812.t1"/>
    <property type="gene ID" value="ACRNAN_scaffold5668.g9812"/>
</dbReference>
<name>A0A914E6F9_9BILA</name>
<keyword evidence="1" id="KW-1185">Reference proteome</keyword>
<reference evidence="2" key="1">
    <citation type="submission" date="2022-11" db="UniProtKB">
        <authorList>
            <consortium name="WormBaseParasite"/>
        </authorList>
    </citation>
    <scope>IDENTIFICATION</scope>
</reference>
<dbReference type="AlphaFoldDB" id="A0A914E6F9"/>
<protein>
    <submittedName>
        <fullName evidence="2">Uncharacterized protein</fullName>
    </submittedName>
</protein>
<evidence type="ECO:0000313" key="2">
    <source>
        <dbReference type="WBParaSite" id="ACRNAN_scaffold5668.g9812.t1"/>
    </source>
</evidence>
<accession>A0A914E6F9</accession>
<dbReference type="Proteomes" id="UP000887540">
    <property type="component" value="Unplaced"/>
</dbReference>
<sequence>MEFYLDFLSKTMLDYRWKSKPENSYIRARIAVDNFEKQRKLANEKLESCLTPKSLDRYNAKFPKPEAKEHCKHETSARTCRSLPLEVHPTFAFPRLSWNEDCSENFGRSSIVANNSDDFKRIFGDEFIESRRKSLDSMTAIKKTIDEDDETPEDNDPTLIATSKSQLPMYEDLSELVLKFIHQIWPQVEKDERPFKVDLETEKYEDFDQDSIEFVADFTCEFAEMAASNPRFLGPNTARSKFFYQVPMNTPESMAKVIVERLNRKQDHSYNNLPRYKIVAHHELDTVEDLVLEKLYQSESQWMDEIAKQLQKIKNSREEEEISKGLEKIKWTRSETL</sequence>
<evidence type="ECO:0000313" key="1">
    <source>
        <dbReference type="Proteomes" id="UP000887540"/>
    </source>
</evidence>
<organism evidence="1 2">
    <name type="scientific">Acrobeloides nanus</name>
    <dbReference type="NCBI Taxonomy" id="290746"/>
    <lineage>
        <taxon>Eukaryota</taxon>
        <taxon>Metazoa</taxon>
        <taxon>Ecdysozoa</taxon>
        <taxon>Nematoda</taxon>
        <taxon>Chromadorea</taxon>
        <taxon>Rhabditida</taxon>
        <taxon>Tylenchina</taxon>
        <taxon>Cephalobomorpha</taxon>
        <taxon>Cephaloboidea</taxon>
        <taxon>Cephalobidae</taxon>
        <taxon>Acrobeloides</taxon>
    </lineage>
</organism>